<dbReference type="PROSITE" id="PS00705">
    <property type="entry name" value="PROK_CO2_ANHYDRASE_2"/>
    <property type="match status" value="1"/>
</dbReference>
<dbReference type="Pfam" id="PF00484">
    <property type="entry name" value="Pro_CA"/>
    <property type="match status" value="1"/>
</dbReference>
<dbReference type="Gene3D" id="3.40.1050.10">
    <property type="entry name" value="Carbonic anhydrase"/>
    <property type="match status" value="1"/>
</dbReference>
<dbReference type="RefSeq" id="WP_090042823.1">
    <property type="nucleotide sequence ID" value="NZ_FOKI01000040.1"/>
</dbReference>
<dbReference type="PROSITE" id="PS00704">
    <property type="entry name" value="PROK_CO2_ANHYDRASE_1"/>
    <property type="match status" value="1"/>
</dbReference>
<dbReference type="PANTHER" id="PTHR11002">
    <property type="entry name" value="CARBONIC ANHYDRASE"/>
    <property type="match status" value="1"/>
</dbReference>
<keyword evidence="8" id="KW-0732">Signal</keyword>
<comment type="similarity">
    <text evidence="1 7">Belongs to the beta-class carbonic anhydrase family.</text>
</comment>
<feature type="signal peptide" evidence="8">
    <location>
        <begin position="1"/>
        <end position="19"/>
    </location>
</feature>
<dbReference type="OrthoDB" id="9769739at2"/>
<dbReference type="GO" id="GO:0015976">
    <property type="term" value="P:carbon utilization"/>
    <property type="evidence" value="ECO:0007669"/>
    <property type="project" value="InterPro"/>
</dbReference>
<proteinExistence type="inferred from homology"/>
<comment type="function">
    <text evidence="7">Reversible hydration of carbon dioxide.</text>
</comment>
<dbReference type="AlphaFoldDB" id="A0A1I1ANU6"/>
<keyword evidence="6" id="KW-0479">Metal-binding</keyword>
<evidence type="ECO:0000256" key="4">
    <source>
        <dbReference type="ARBA" id="ARBA00023239"/>
    </source>
</evidence>
<dbReference type="STRING" id="84698.SAMN04488528_104029"/>
<dbReference type="Proteomes" id="UP000198619">
    <property type="component" value="Unassembled WGS sequence"/>
</dbReference>
<comment type="cofactor">
    <cofactor evidence="6">
        <name>Zn(2+)</name>
        <dbReference type="ChEBI" id="CHEBI:29105"/>
    </cofactor>
    <text evidence="6">Binds 1 zinc ion per subunit.</text>
</comment>
<reference evidence="9 10" key="1">
    <citation type="submission" date="2016-10" db="EMBL/GenBank/DDBJ databases">
        <authorList>
            <person name="de Groot N.N."/>
        </authorList>
    </citation>
    <scope>NUCLEOTIDE SEQUENCE [LARGE SCALE GENOMIC DNA]</scope>
    <source>
        <strain evidence="9 10">DSM 12271</strain>
    </source>
</reference>
<feature type="binding site" evidence="6">
    <location>
        <position position="89"/>
    </location>
    <ligand>
        <name>Zn(2+)</name>
        <dbReference type="ChEBI" id="CHEBI:29105"/>
    </ligand>
</feature>
<sequence>MKKFLLFFTLITSMLFVGCDNIMPTFNEKTMETYKIPSKEVLTADESIKLLKEGNIRFLNDKSIVTNVSSERRNSLRNGQYPYAVVVSCSDSRVTPELIFNVGLGEIFDIRIAGNVVNSDALGSIEYAVSYLNSPLILVIGHENCGAVEAAYNNVKHNVKFQGNINSIIKKIKPSVKETNSLDEAIHKNVENVALEIKNSPIIKKLVEENKVAVKTAYYSLDGGVVIND</sequence>
<feature type="binding site" evidence="6">
    <location>
        <position position="145"/>
    </location>
    <ligand>
        <name>Zn(2+)</name>
        <dbReference type="ChEBI" id="CHEBI:29105"/>
    </ligand>
</feature>
<dbReference type="GO" id="GO:0008270">
    <property type="term" value="F:zinc ion binding"/>
    <property type="evidence" value="ECO:0007669"/>
    <property type="project" value="UniProtKB-UniRule"/>
</dbReference>
<evidence type="ECO:0000313" key="9">
    <source>
        <dbReference type="EMBL" id="SFB39066.1"/>
    </source>
</evidence>
<dbReference type="SMART" id="SM00947">
    <property type="entry name" value="Pro_CA"/>
    <property type="match status" value="1"/>
</dbReference>
<dbReference type="CDD" id="cd03378">
    <property type="entry name" value="beta_CA_cladeC"/>
    <property type="match status" value="1"/>
</dbReference>
<evidence type="ECO:0000256" key="3">
    <source>
        <dbReference type="ARBA" id="ARBA00022833"/>
    </source>
</evidence>
<dbReference type="SUPFAM" id="SSF53056">
    <property type="entry name" value="beta-carbonic anhydrase, cab"/>
    <property type="match status" value="1"/>
</dbReference>
<name>A0A1I1ANU6_9CLOT</name>
<comment type="catalytic activity">
    <reaction evidence="5 7">
        <text>hydrogencarbonate + H(+) = CO2 + H2O</text>
        <dbReference type="Rhea" id="RHEA:10748"/>
        <dbReference type="ChEBI" id="CHEBI:15377"/>
        <dbReference type="ChEBI" id="CHEBI:15378"/>
        <dbReference type="ChEBI" id="CHEBI:16526"/>
        <dbReference type="ChEBI" id="CHEBI:17544"/>
        <dbReference type="EC" id="4.2.1.1"/>
    </reaction>
</comment>
<organism evidence="9 10">
    <name type="scientific">Clostridium frigidicarnis</name>
    <dbReference type="NCBI Taxonomy" id="84698"/>
    <lineage>
        <taxon>Bacteria</taxon>
        <taxon>Bacillati</taxon>
        <taxon>Bacillota</taxon>
        <taxon>Clostridia</taxon>
        <taxon>Eubacteriales</taxon>
        <taxon>Clostridiaceae</taxon>
        <taxon>Clostridium</taxon>
    </lineage>
</organism>
<dbReference type="GO" id="GO:0004089">
    <property type="term" value="F:carbonate dehydratase activity"/>
    <property type="evidence" value="ECO:0007669"/>
    <property type="project" value="UniProtKB-UniRule"/>
</dbReference>
<dbReference type="EC" id="4.2.1.1" evidence="2 7"/>
<evidence type="ECO:0000256" key="6">
    <source>
        <dbReference type="PIRSR" id="PIRSR601765-1"/>
    </source>
</evidence>
<evidence type="ECO:0000256" key="2">
    <source>
        <dbReference type="ARBA" id="ARBA00012925"/>
    </source>
</evidence>
<feature type="chain" id="PRO_5038839898" description="Carbonic anhydrase" evidence="8">
    <location>
        <begin position="20"/>
        <end position="229"/>
    </location>
</feature>
<evidence type="ECO:0000313" key="10">
    <source>
        <dbReference type="Proteomes" id="UP000198619"/>
    </source>
</evidence>
<dbReference type="EMBL" id="FOKI01000040">
    <property type="protein sequence ID" value="SFB39066.1"/>
    <property type="molecule type" value="Genomic_DNA"/>
</dbReference>
<protein>
    <recommendedName>
        <fullName evidence="2 7">Carbonic anhydrase</fullName>
        <ecNumber evidence="2 7">4.2.1.1</ecNumber>
    </recommendedName>
    <alternativeName>
        <fullName evidence="7">Carbonate dehydratase</fullName>
    </alternativeName>
</protein>
<dbReference type="PROSITE" id="PS51257">
    <property type="entry name" value="PROKAR_LIPOPROTEIN"/>
    <property type="match status" value="1"/>
</dbReference>
<keyword evidence="10" id="KW-1185">Reference proteome</keyword>
<dbReference type="InterPro" id="IPR015892">
    <property type="entry name" value="Carbonic_anhydrase_CS"/>
</dbReference>
<feature type="binding site" evidence="6">
    <location>
        <position position="142"/>
    </location>
    <ligand>
        <name>Zn(2+)</name>
        <dbReference type="ChEBI" id="CHEBI:29105"/>
    </ligand>
</feature>
<evidence type="ECO:0000256" key="5">
    <source>
        <dbReference type="ARBA" id="ARBA00048348"/>
    </source>
</evidence>
<dbReference type="InterPro" id="IPR001765">
    <property type="entry name" value="Carbonic_anhydrase"/>
</dbReference>
<accession>A0A1I1ANU6</accession>
<keyword evidence="3 6" id="KW-0862">Zinc</keyword>
<feature type="binding site" evidence="6">
    <location>
        <position position="91"/>
    </location>
    <ligand>
        <name>Zn(2+)</name>
        <dbReference type="ChEBI" id="CHEBI:29105"/>
    </ligand>
</feature>
<dbReference type="PANTHER" id="PTHR11002:SF79">
    <property type="entry name" value="CARBONIC ANHYDRASE 2"/>
    <property type="match status" value="1"/>
</dbReference>
<dbReference type="InterPro" id="IPR036874">
    <property type="entry name" value="Carbonic_anhydrase_sf"/>
</dbReference>
<keyword evidence="4 7" id="KW-0456">Lyase</keyword>
<evidence type="ECO:0000256" key="1">
    <source>
        <dbReference type="ARBA" id="ARBA00006217"/>
    </source>
</evidence>
<gene>
    <name evidence="9" type="ORF">SAMN04488528_104029</name>
</gene>
<evidence type="ECO:0000256" key="8">
    <source>
        <dbReference type="SAM" id="SignalP"/>
    </source>
</evidence>
<evidence type="ECO:0000256" key="7">
    <source>
        <dbReference type="RuleBase" id="RU003956"/>
    </source>
</evidence>